<dbReference type="Pfam" id="PF13411">
    <property type="entry name" value="MerR_1"/>
    <property type="match status" value="1"/>
</dbReference>
<dbReference type="Gene3D" id="1.10.1660.10">
    <property type="match status" value="1"/>
</dbReference>
<comment type="caution">
    <text evidence="3">The sequence shown here is derived from an EMBL/GenBank/DDBJ whole genome shotgun (WGS) entry which is preliminary data.</text>
</comment>
<dbReference type="GO" id="GO:0003677">
    <property type="term" value="F:DNA binding"/>
    <property type="evidence" value="ECO:0007669"/>
    <property type="project" value="UniProtKB-KW"/>
</dbReference>
<dbReference type="InterPro" id="IPR009061">
    <property type="entry name" value="DNA-bd_dom_put_sf"/>
</dbReference>
<organism evidence="3">
    <name type="scientific">hot springs metagenome</name>
    <dbReference type="NCBI Taxonomy" id="433727"/>
    <lineage>
        <taxon>unclassified sequences</taxon>
        <taxon>metagenomes</taxon>
        <taxon>ecological metagenomes</taxon>
    </lineage>
</organism>
<feature type="domain" description="HTH merR-type" evidence="2">
    <location>
        <begin position="19"/>
        <end position="89"/>
    </location>
</feature>
<protein>
    <submittedName>
        <fullName evidence="3">MerR family transcriptional regulator</fullName>
    </submittedName>
</protein>
<evidence type="ECO:0000256" key="1">
    <source>
        <dbReference type="ARBA" id="ARBA00023125"/>
    </source>
</evidence>
<dbReference type="GO" id="GO:0003700">
    <property type="term" value="F:DNA-binding transcription factor activity"/>
    <property type="evidence" value="ECO:0007669"/>
    <property type="project" value="InterPro"/>
</dbReference>
<evidence type="ECO:0000313" key="3">
    <source>
        <dbReference type="EMBL" id="GER94422.1"/>
    </source>
</evidence>
<name>A0A5J4L596_9ZZZZ</name>
<dbReference type="PANTHER" id="PTHR30204">
    <property type="entry name" value="REDOX-CYCLING DRUG-SENSING TRANSCRIPTIONAL ACTIVATOR SOXR"/>
    <property type="match status" value="1"/>
</dbReference>
<dbReference type="AlphaFoldDB" id="A0A5J4L596"/>
<dbReference type="InterPro" id="IPR000551">
    <property type="entry name" value="MerR-type_HTH_dom"/>
</dbReference>
<sequence>MQDALKSPEPLRLFPEKLFYKIGEVSRIVGIESYVLRYWETEFPFLTPKKSKSGQRIYTKKDIDLILQIKRLLYDERYTIDGVRRKLGGNINHAPEVFADINKIEKEEMRESSIDAKVIISLVKTRLREILRNNFGA</sequence>
<keyword evidence="1" id="KW-0238">DNA-binding</keyword>
<dbReference type="PROSITE" id="PS50937">
    <property type="entry name" value="HTH_MERR_2"/>
    <property type="match status" value="1"/>
</dbReference>
<proteinExistence type="predicted"/>
<accession>A0A5J4L596</accession>
<dbReference type="InterPro" id="IPR047057">
    <property type="entry name" value="MerR_fam"/>
</dbReference>
<dbReference type="CDD" id="cd04765">
    <property type="entry name" value="HTH_MlrA-like_sg2"/>
    <property type="match status" value="1"/>
</dbReference>
<dbReference type="EMBL" id="BLAB01000001">
    <property type="protein sequence ID" value="GER94422.1"/>
    <property type="molecule type" value="Genomic_DNA"/>
</dbReference>
<gene>
    <name evidence="3" type="ORF">A45J_2183</name>
</gene>
<dbReference type="SUPFAM" id="SSF46955">
    <property type="entry name" value="Putative DNA-binding domain"/>
    <property type="match status" value="1"/>
</dbReference>
<reference evidence="3" key="1">
    <citation type="submission" date="2019-10" db="EMBL/GenBank/DDBJ databases">
        <title>Metagenomic sequencing of thiosulfate-disproportionating enrichment culture.</title>
        <authorList>
            <person name="Umezawa K."/>
            <person name="Kojima H."/>
            <person name="Fukui M."/>
        </authorList>
    </citation>
    <scope>NUCLEOTIDE SEQUENCE</scope>
    <source>
        <strain evidence="3">45J</strain>
    </source>
</reference>
<dbReference type="PANTHER" id="PTHR30204:SF15">
    <property type="entry name" value="BLL5018 PROTEIN"/>
    <property type="match status" value="1"/>
</dbReference>
<dbReference type="SMART" id="SM00422">
    <property type="entry name" value="HTH_MERR"/>
    <property type="match status" value="1"/>
</dbReference>
<evidence type="ECO:0000259" key="2">
    <source>
        <dbReference type="PROSITE" id="PS50937"/>
    </source>
</evidence>